<gene>
    <name evidence="2" type="ORF">SAMN02745157_3984</name>
</gene>
<dbReference type="OrthoDB" id="8455856at2"/>
<protein>
    <submittedName>
        <fullName evidence="2">Uncharacterized protein</fullName>
    </submittedName>
</protein>
<accession>A0A1M5IS16</accession>
<dbReference type="EMBL" id="FQUP01000004">
    <property type="protein sequence ID" value="SHG31138.1"/>
    <property type="molecule type" value="Genomic_DNA"/>
</dbReference>
<keyword evidence="3" id="KW-1185">Reference proteome</keyword>
<organism evidence="2 3">
    <name type="scientific">Kaistia soli DSM 19436</name>
    <dbReference type="NCBI Taxonomy" id="1122133"/>
    <lineage>
        <taxon>Bacteria</taxon>
        <taxon>Pseudomonadati</taxon>
        <taxon>Pseudomonadota</taxon>
        <taxon>Alphaproteobacteria</taxon>
        <taxon>Hyphomicrobiales</taxon>
        <taxon>Kaistiaceae</taxon>
        <taxon>Kaistia</taxon>
    </lineage>
</organism>
<feature type="signal peptide" evidence="1">
    <location>
        <begin position="1"/>
        <end position="19"/>
    </location>
</feature>
<dbReference type="STRING" id="1122133.SAMN02745157_3984"/>
<evidence type="ECO:0000313" key="2">
    <source>
        <dbReference type="EMBL" id="SHG31138.1"/>
    </source>
</evidence>
<dbReference type="AlphaFoldDB" id="A0A1M5IS16"/>
<dbReference type="Proteomes" id="UP000184485">
    <property type="component" value="Unassembled WGS sequence"/>
</dbReference>
<keyword evidence="1" id="KW-0732">Signal</keyword>
<feature type="chain" id="PRO_5012635356" evidence="1">
    <location>
        <begin position="20"/>
        <end position="89"/>
    </location>
</feature>
<name>A0A1M5IS16_9HYPH</name>
<evidence type="ECO:0000256" key="1">
    <source>
        <dbReference type="SAM" id="SignalP"/>
    </source>
</evidence>
<proteinExistence type="predicted"/>
<dbReference type="RefSeq" id="WP_139251532.1">
    <property type="nucleotide sequence ID" value="NZ_FQUP01000004.1"/>
</dbReference>
<evidence type="ECO:0000313" key="3">
    <source>
        <dbReference type="Proteomes" id="UP000184485"/>
    </source>
</evidence>
<sequence length="89" mass="9625">MFRCLLVAVLMLAAWPASVALSADDSTFETSMRPADRGSGYSIYSSLPLTSGKQYTVSCNCADFSLDQKTCANKTYSCYCVPKAVLTCQ</sequence>
<reference evidence="2 3" key="1">
    <citation type="submission" date="2016-11" db="EMBL/GenBank/DDBJ databases">
        <authorList>
            <person name="Jaros S."/>
            <person name="Januszkiewicz K."/>
            <person name="Wedrychowicz H."/>
        </authorList>
    </citation>
    <scope>NUCLEOTIDE SEQUENCE [LARGE SCALE GENOMIC DNA]</scope>
    <source>
        <strain evidence="2 3">DSM 19436</strain>
    </source>
</reference>